<evidence type="ECO:0000313" key="3">
    <source>
        <dbReference type="EMBL" id="OIS96493.1"/>
    </source>
</evidence>
<protein>
    <recommendedName>
        <fullName evidence="2">DUF4283 domain-containing protein</fullName>
    </recommendedName>
</protein>
<gene>
    <name evidence="3" type="ORF">A4A49_52282</name>
</gene>
<feature type="region of interest" description="Disordered" evidence="1">
    <location>
        <begin position="1"/>
        <end position="56"/>
    </location>
</feature>
<comment type="caution">
    <text evidence="3">The sequence shown here is derived from an EMBL/GenBank/DDBJ whole genome shotgun (WGS) entry which is preliminary data.</text>
</comment>
<accession>A0A1J6HUH4</accession>
<name>A0A1J6HUH4_NICAT</name>
<dbReference type="InterPro" id="IPR040256">
    <property type="entry name" value="At4g02000-like"/>
</dbReference>
<dbReference type="EMBL" id="MJEQ01037194">
    <property type="protein sequence ID" value="OIS96493.1"/>
    <property type="molecule type" value="Genomic_DNA"/>
</dbReference>
<reference evidence="3" key="1">
    <citation type="submission" date="2016-11" db="EMBL/GenBank/DDBJ databases">
        <title>The genome of Nicotiana attenuata.</title>
        <authorList>
            <person name="Xu S."/>
            <person name="Brockmoeller T."/>
            <person name="Gaquerel E."/>
            <person name="Navarro A."/>
            <person name="Kuhl H."/>
            <person name="Gase K."/>
            <person name="Ling Z."/>
            <person name="Zhou W."/>
            <person name="Kreitzer C."/>
            <person name="Stanke M."/>
            <person name="Tang H."/>
            <person name="Lyons E."/>
            <person name="Pandey P."/>
            <person name="Pandey S.P."/>
            <person name="Timmermann B."/>
            <person name="Baldwin I.T."/>
        </authorList>
    </citation>
    <scope>NUCLEOTIDE SEQUENCE [LARGE SCALE GENOMIC DNA]</scope>
    <source>
        <strain evidence="3">UT</strain>
    </source>
</reference>
<dbReference type="PANTHER" id="PTHR31286">
    <property type="entry name" value="GLYCINE-RICH CELL WALL STRUCTURAL PROTEIN 1.8-LIKE"/>
    <property type="match status" value="1"/>
</dbReference>
<keyword evidence="4" id="KW-1185">Reference proteome</keyword>
<evidence type="ECO:0000259" key="2">
    <source>
        <dbReference type="Pfam" id="PF14111"/>
    </source>
</evidence>
<organism evidence="3 4">
    <name type="scientific">Nicotiana attenuata</name>
    <name type="common">Coyote tobacco</name>
    <dbReference type="NCBI Taxonomy" id="49451"/>
    <lineage>
        <taxon>Eukaryota</taxon>
        <taxon>Viridiplantae</taxon>
        <taxon>Streptophyta</taxon>
        <taxon>Embryophyta</taxon>
        <taxon>Tracheophyta</taxon>
        <taxon>Spermatophyta</taxon>
        <taxon>Magnoliopsida</taxon>
        <taxon>eudicotyledons</taxon>
        <taxon>Gunneridae</taxon>
        <taxon>Pentapetalae</taxon>
        <taxon>asterids</taxon>
        <taxon>lamiids</taxon>
        <taxon>Solanales</taxon>
        <taxon>Solanaceae</taxon>
        <taxon>Nicotianoideae</taxon>
        <taxon>Nicotianeae</taxon>
        <taxon>Nicotiana</taxon>
    </lineage>
</organism>
<evidence type="ECO:0000313" key="4">
    <source>
        <dbReference type="Proteomes" id="UP000187609"/>
    </source>
</evidence>
<sequence length="193" mass="22030">MEPPGGFPPACTAAQSSITGESTIREDHKQGKPTYENTITAPSTSSQIPNPNPNRQDKEKVIARHMTHSGMPVVIFKAKDYYGIMADSCKYTIVGRFLRPRPQIDRIRSRFKEIVPLKGTARIGVYDNHNVFIDLFNEDDWKSVWFRRAIEIDGMKMWLQKWLPDFKPKEDLPVAPLGFTFRLSPSIFMTGTI</sequence>
<dbReference type="InterPro" id="IPR025558">
    <property type="entry name" value="DUF4283"/>
</dbReference>
<dbReference type="Proteomes" id="UP000187609">
    <property type="component" value="Unassembled WGS sequence"/>
</dbReference>
<evidence type="ECO:0000256" key="1">
    <source>
        <dbReference type="SAM" id="MobiDB-lite"/>
    </source>
</evidence>
<proteinExistence type="predicted"/>
<dbReference type="Gramene" id="OIS96493">
    <property type="protein sequence ID" value="OIS96493"/>
    <property type="gene ID" value="A4A49_52282"/>
</dbReference>
<dbReference type="Pfam" id="PF14111">
    <property type="entry name" value="DUF4283"/>
    <property type="match status" value="1"/>
</dbReference>
<feature type="compositionally biased region" description="Polar residues" evidence="1">
    <location>
        <begin position="35"/>
        <end position="49"/>
    </location>
</feature>
<feature type="domain" description="DUF4283" evidence="2">
    <location>
        <begin position="86"/>
        <end position="170"/>
    </location>
</feature>
<dbReference type="PANTHER" id="PTHR31286:SF164">
    <property type="entry name" value="ZINC FINGER, CCHC-TYPE"/>
    <property type="match status" value="1"/>
</dbReference>
<feature type="compositionally biased region" description="Polar residues" evidence="1">
    <location>
        <begin position="13"/>
        <end position="22"/>
    </location>
</feature>
<dbReference type="AlphaFoldDB" id="A0A1J6HUH4"/>